<feature type="domain" description="NlpC/P60" evidence="6">
    <location>
        <begin position="205"/>
        <end position="319"/>
    </location>
</feature>
<dbReference type="EMBL" id="BOON01000005">
    <property type="protein sequence ID" value="GII21009.1"/>
    <property type="molecule type" value="Genomic_DNA"/>
</dbReference>
<dbReference type="GO" id="GO:0008234">
    <property type="term" value="F:cysteine-type peptidase activity"/>
    <property type="evidence" value="ECO:0007669"/>
    <property type="project" value="UniProtKB-KW"/>
</dbReference>
<keyword evidence="2" id="KW-0645">Protease</keyword>
<sequence length="319" mass="33376">MPAIPRLLRAILLGAAAVAVLAPATAASADPSPSDVQQQIDQSSSALEKIVEQYNGVGEKLKATQAAADDLNAKMAPLQSQLDTAYASVGQIAATAYKGGAAKPMALLLSDGSPESLLGQLTSLNHLASVEQRQIQGYAQAKTQYDEQKKKLDDLLNQQRADQKSLADQKAKIEGDVANLMALRKRLLGSATATPPAKVAAPNIAGSAGAAVRFAYGVIGKPYVYAAAGPNGYDCSGLTMAAWRAAGRSLPHNAEMQWNQVAHISSGQLQPGDLVFYSGLGHVAIYVGNGQVIHAPQPGDYVKLASVNMMPPYGYGRVR</sequence>
<dbReference type="AlphaFoldDB" id="A0A8J3T705"/>
<dbReference type="SUPFAM" id="SSF54001">
    <property type="entry name" value="Cysteine proteinases"/>
    <property type="match status" value="1"/>
</dbReference>
<keyword evidence="5" id="KW-0732">Signal</keyword>
<dbReference type="Pfam" id="PF00877">
    <property type="entry name" value="NLPC_P60"/>
    <property type="match status" value="1"/>
</dbReference>
<evidence type="ECO:0000256" key="3">
    <source>
        <dbReference type="ARBA" id="ARBA00022801"/>
    </source>
</evidence>
<dbReference type="InterPro" id="IPR000064">
    <property type="entry name" value="NLP_P60_dom"/>
</dbReference>
<evidence type="ECO:0000313" key="8">
    <source>
        <dbReference type="Proteomes" id="UP000599074"/>
    </source>
</evidence>
<comment type="similarity">
    <text evidence="1">Belongs to the peptidase C40 family.</text>
</comment>
<keyword evidence="4" id="KW-0788">Thiol protease</keyword>
<evidence type="ECO:0000256" key="4">
    <source>
        <dbReference type="ARBA" id="ARBA00022807"/>
    </source>
</evidence>
<dbReference type="Proteomes" id="UP000599074">
    <property type="component" value="Unassembled WGS sequence"/>
</dbReference>
<dbReference type="InterPro" id="IPR051794">
    <property type="entry name" value="PG_Endopeptidase_C40"/>
</dbReference>
<dbReference type="PANTHER" id="PTHR47359">
    <property type="entry name" value="PEPTIDOGLYCAN DL-ENDOPEPTIDASE CWLO"/>
    <property type="match status" value="1"/>
</dbReference>
<evidence type="ECO:0000313" key="7">
    <source>
        <dbReference type="EMBL" id="GII21009.1"/>
    </source>
</evidence>
<comment type="caution">
    <text evidence="7">The sequence shown here is derived from an EMBL/GenBank/DDBJ whole genome shotgun (WGS) entry which is preliminary data.</text>
</comment>
<dbReference type="InterPro" id="IPR038765">
    <property type="entry name" value="Papain-like_cys_pep_sf"/>
</dbReference>
<feature type="signal peptide" evidence="5">
    <location>
        <begin position="1"/>
        <end position="29"/>
    </location>
</feature>
<protein>
    <recommendedName>
        <fullName evidence="6">NlpC/P60 domain-containing protein</fullName>
    </recommendedName>
</protein>
<evidence type="ECO:0000256" key="2">
    <source>
        <dbReference type="ARBA" id="ARBA00022670"/>
    </source>
</evidence>
<proteinExistence type="inferred from homology"/>
<organism evidence="7 8">
    <name type="scientific">Planosporangium mesophilum</name>
    <dbReference type="NCBI Taxonomy" id="689768"/>
    <lineage>
        <taxon>Bacteria</taxon>
        <taxon>Bacillati</taxon>
        <taxon>Actinomycetota</taxon>
        <taxon>Actinomycetes</taxon>
        <taxon>Micromonosporales</taxon>
        <taxon>Micromonosporaceae</taxon>
        <taxon>Planosporangium</taxon>
    </lineage>
</organism>
<dbReference type="PANTHER" id="PTHR47359:SF3">
    <property type="entry name" value="NLP_P60 DOMAIN-CONTAINING PROTEIN-RELATED"/>
    <property type="match status" value="1"/>
</dbReference>
<reference evidence="7" key="1">
    <citation type="submission" date="2021-01" db="EMBL/GenBank/DDBJ databases">
        <title>Whole genome shotgun sequence of Planosporangium mesophilum NBRC 109066.</title>
        <authorList>
            <person name="Komaki H."/>
            <person name="Tamura T."/>
        </authorList>
    </citation>
    <scope>NUCLEOTIDE SEQUENCE</scope>
    <source>
        <strain evidence="7">NBRC 109066</strain>
    </source>
</reference>
<dbReference type="GO" id="GO:0006508">
    <property type="term" value="P:proteolysis"/>
    <property type="evidence" value="ECO:0007669"/>
    <property type="project" value="UniProtKB-KW"/>
</dbReference>
<evidence type="ECO:0000259" key="6">
    <source>
        <dbReference type="PROSITE" id="PS51935"/>
    </source>
</evidence>
<feature type="chain" id="PRO_5035205972" description="NlpC/P60 domain-containing protein" evidence="5">
    <location>
        <begin position="30"/>
        <end position="319"/>
    </location>
</feature>
<evidence type="ECO:0000256" key="5">
    <source>
        <dbReference type="SAM" id="SignalP"/>
    </source>
</evidence>
<dbReference type="Gene3D" id="3.90.1720.10">
    <property type="entry name" value="endopeptidase domain like (from Nostoc punctiforme)"/>
    <property type="match status" value="1"/>
</dbReference>
<gene>
    <name evidence="7" type="ORF">Pme01_06060</name>
</gene>
<evidence type="ECO:0000256" key="1">
    <source>
        <dbReference type="ARBA" id="ARBA00007074"/>
    </source>
</evidence>
<dbReference type="Gene3D" id="6.10.250.3150">
    <property type="match status" value="1"/>
</dbReference>
<keyword evidence="8" id="KW-1185">Reference proteome</keyword>
<dbReference type="PROSITE" id="PS51935">
    <property type="entry name" value="NLPC_P60"/>
    <property type="match status" value="1"/>
</dbReference>
<name>A0A8J3T705_9ACTN</name>
<keyword evidence="3" id="KW-0378">Hydrolase</keyword>
<accession>A0A8J3T705</accession>